<evidence type="ECO:0000313" key="2">
    <source>
        <dbReference type="Proteomes" id="UP000789901"/>
    </source>
</evidence>
<accession>A0ABN7X260</accession>
<organism evidence="1 2">
    <name type="scientific">Gigaspora margarita</name>
    <dbReference type="NCBI Taxonomy" id="4874"/>
    <lineage>
        <taxon>Eukaryota</taxon>
        <taxon>Fungi</taxon>
        <taxon>Fungi incertae sedis</taxon>
        <taxon>Mucoromycota</taxon>
        <taxon>Glomeromycotina</taxon>
        <taxon>Glomeromycetes</taxon>
        <taxon>Diversisporales</taxon>
        <taxon>Gigasporaceae</taxon>
        <taxon>Gigaspora</taxon>
    </lineage>
</organism>
<protein>
    <submittedName>
        <fullName evidence="1">15478_t:CDS:1</fullName>
    </submittedName>
</protein>
<evidence type="ECO:0000313" key="1">
    <source>
        <dbReference type="EMBL" id="CAG8846202.1"/>
    </source>
</evidence>
<proteinExistence type="predicted"/>
<keyword evidence="2" id="KW-1185">Reference proteome</keyword>
<comment type="caution">
    <text evidence="1">The sequence shown here is derived from an EMBL/GenBank/DDBJ whole genome shotgun (WGS) entry which is preliminary data.</text>
</comment>
<gene>
    <name evidence="1" type="ORF">GMARGA_LOCUS38048</name>
</gene>
<sequence length="46" mass="5080">MCPPSHSSLSPELGSFWNVTYDITNNSNIFRILIVASGIEAIRIKS</sequence>
<reference evidence="1 2" key="1">
    <citation type="submission" date="2021-06" db="EMBL/GenBank/DDBJ databases">
        <authorList>
            <person name="Kallberg Y."/>
            <person name="Tangrot J."/>
            <person name="Rosling A."/>
        </authorList>
    </citation>
    <scope>NUCLEOTIDE SEQUENCE [LARGE SCALE GENOMIC DNA]</scope>
    <source>
        <strain evidence="1 2">120-4 pot B 10/14</strain>
    </source>
</reference>
<feature type="non-terminal residue" evidence="1">
    <location>
        <position position="46"/>
    </location>
</feature>
<name>A0ABN7X260_GIGMA</name>
<dbReference type="EMBL" id="CAJVQB010082529">
    <property type="protein sequence ID" value="CAG8846202.1"/>
    <property type="molecule type" value="Genomic_DNA"/>
</dbReference>
<dbReference type="Proteomes" id="UP000789901">
    <property type="component" value="Unassembled WGS sequence"/>
</dbReference>